<name>A0A934VGA0_9BACT</name>
<dbReference type="Pfam" id="PF00884">
    <property type="entry name" value="Sulfatase"/>
    <property type="match status" value="1"/>
</dbReference>
<evidence type="ECO:0000256" key="1">
    <source>
        <dbReference type="ARBA" id="ARBA00008779"/>
    </source>
</evidence>
<gene>
    <name evidence="7" type="ORF">JIN81_12615</name>
</gene>
<dbReference type="Gene3D" id="3.40.720.10">
    <property type="entry name" value="Alkaline Phosphatase, subunit A"/>
    <property type="match status" value="1"/>
</dbReference>
<keyword evidence="4" id="KW-0106">Calcium</keyword>
<evidence type="ECO:0000256" key="2">
    <source>
        <dbReference type="ARBA" id="ARBA00022723"/>
    </source>
</evidence>
<comment type="similarity">
    <text evidence="1">Belongs to the sulfatase family.</text>
</comment>
<evidence type="ECO:0000256" key="4">
    <source>
        <dbReference type="ARBA" id="ARBA00022837"/>
    </source>
</evidence>
<keyword evidence="8" id="KW-1185">Reference proteome</keyword>
<dbReference type="EMBL" id="JAENII010000009">
    <property type="protein sequence ID" value="MBK1827866.1"/>
    <property type="molecule type" value="Genomic_DNA"/>
</dbReference>
<comment type="caution">
    <text evidence="7">The sequence shown here is derived from an EMBL/GenBank/DDBJ whole genome shotgun (WGS) entry which is preliminary data.</text>
</comment>
<feature type="domain" description="Sulfatase N-terminal" evidence="6">
    <location>
        <begin position="36"/>
        <end position="379"/>
    </location>
</feature>
<keyword evidence="5" id="KW-0732">Signal</keyword>
<dbReference type="Proteomes" id="UP000658278">
    <property type="component" value="Unassembled WGS sequence"/>
</dbReference>
<evidence type="ECO:0000313" key="7">
    <source>
        <dbReference type="EMBL" id="MBK1827866.1"/>
    </source>
</evidence>
<evidence type="ECO:0000313" key="8">
    <source>
        <dbReference type="Proteomes" id="UP000658278"/>
    </source>
</evidence>
<protein>
    <submittedName>
        <fullName evidence="7">Sulfatase-like hydrolase/transferase</fullName>
    </submittedName>
</protein>
<evidence type="ECO:0000256" key="5">
    <source>
        <dbReference type="SAM" id="SignalP"/>
    </source>
</evidence>
<evidence type="ECO:0000259" key="6">
    <source>
        <dbReference type="Pfam" id="PF00884"/>
    </source>
</evidence>
<keyword evidence="3 7" id="KW-0378">Hydrolase</keyword>
<organism evidence="7 8">
    <name type="scientific">Haloferula rosea</name>
    <dbReference type="NCBI Taxonomy" id="490093"/>
    <lineage>
        <taxon>Bacteria</taxon>
        <taxon>Pseudomonadati</taxon>
        <taxon>Verrucomicrobiota</taxon>
        <taxon>Verrucomicrobiia</taxon>
        <taxon>Verrucomicrobiales</taxon>
        <taxon>Verrucomicrobiaceae</taxon>
        <taxon>Haloferula</taxon>
    </lineage>
</organism>
<dbReference type="InterPro" id="IPR050738">
    <property type="entry name" value="Sulfatase"/>
</dbReference>
<dbReference type="RefSeq" id="WP_200280101.1">
    <property type="nucleotide sequence ID" value="NZ_JAENII010000009.1"/>
</dbReference>
<reference evidence="7" key="1">
    <citation type="submission" date="2021-01" db="EMBL/GenBank/DDBJ databases">
        <title>Modified the classification status of verrucomicrobia.</title>
        <authorList>
            <person name="Feng X."/>
        </authorList>
    </citation>
    <scope>NUCLEOTIDE SEQUENCE</scope>
    <source>
        <strain evidence="7">KCTC 22201</strain>
    </source>
</reference>
<dbReference type="GO" id="GO:0046872">
    <property type="term" value="F:metal ion binding"/>
    <property type="evidence" value="ECO:0007669"/>
    <property type="project" value="UniProtKB-KW"/>
</dbReference>
<feature type="signal peptide" evidence="5">
    <location>
        <begin position="1"/>
        <end position="33"/>
    </location>
</feature>
<dbReference type="InterPro" id="IPR017850">
    <property type="entry name" value="Alkaline_phosphatase_core_sf"/>
</dbReference>
<proteinExistence type="inferred from homology"/>
<dbReference type="InterPro" id="IPR000917">
    <property type="entry name" value="Sulfatase_N"/>
</dbReference>
<dbReference type="SUPFAM" id="SSF53649">
    <property type="entry name" value="Alkaline phosphatase-like"/>
    <property type="match status" value="1"/>
</dbReference>
<sequence length="503" mass="56149">MSMGTFHKTGRIPNLIRQALASLLILAPALSAAKPPNIIIFLADDLGYGDLGCYGHPIIQTPHLDSLANEGVRLTDCHSAGTVCSPSRAGLLTGRTPYRSGFYSIAGQPRGSHLLKEEITLPTLLKQKGYDTCFVGKWHLGKFTGQPDPGAHGFDHWFATEVNAFDGPESPSKFVRNGDKVGEVSQWYCDAIVKEAIDWMAARPDPEKPFFLLVSYHEPHTPILPPESYSKRYDNPRTDTLESAIDYGQVHRPLGRPIEENKKYYYGTVTQLDDSVGRLLESLEAQGKTEESIVVFTSDNGPETPVTFEESGNQWEDPIRDRCFGTPGPWHGMKRYVLEGGHRVPGIVRWPGEIEAGSISKELVNGTDWLPTFCHAVGVDAPSDRIIDGVNALPALKGREVERPIPACWMYPANYDSRYLPNMAMRDGDQVLIGWFAPKGDKQATSEWIRSTKLERFTLYDLGIDRSQAYELNDKLPDELKRMKSKMNTLWSSIQKEAPDWAN</sequence>
<dbReference type="PANTHER" id="PTHR42693:SF53">
    <property type="entry name" value="ENDO-4-O-SULFATASE"/>
    <property type="match status" value="1"/>
</dbReference>
<dbReference type="AlphaFoldDB" id="A0A934VGA0"/>
<evidence type="ECO:0000256" key="3">
    <source>
        <dbReference type="ARBA" id="ARBA00022801"/>
    </source>
</evidence>
<accession>A0A934VGA0</accession>
<dbReference type="GO" id="GO:0004065">
    <property type="term" value="F:arylsulfatase activity"/>
    <property type="evidence" value="ECO:0007669"/>
    <property type="project" value="TreeGrafter"/>
</dbReference>
<dbReference type="PANTHER" id="PTHR42693">
    <property type="entry name" value="ARYLSULFATASE FAMILY MEMBER"/>
    <property type="match status" value="1"/>
</dbReference>
<feature type="chain" id="PRO_5037589726" evidence="5">
    <location>
        <begin position="34"/>
        <end position="503"/>
    </location>
</feature>
<keyword evidence="2" id="KW-0479">Metal-binding</keyword>
<dbReference type="PROSITE" id="PS00149">
    <property type="entry name" value="SULFATASE_2"/>
    <property type="match status" value="1"/>
</dbReference>
<dbReference type="InterPro" id="IPR024607">
    <property type="entry name" value="Sulfatase_CS"/>
</dbReference>